<gene>
    <name evidence="2" type="ORF">A3G49_06275</name>
</gene>
<accession>A0A1G2LS28</accession>
<reference evidence="2 3" key="1">
    <citation type="journal article" date="2016" name="Nat. Commun.">
        <title>Thousands of microbial genomes shed light on interconnected biogeochemical processes in an aquifer system.</title>
        <authorList>
            <person name="Anantharaman K."/>
            <person name="Brown C.T."/>
            <person name="Hug L.A."/>
            <person name="Sharon I."/>
            <person name="Castelle C.J."/>
            <person name="Probst A.J."/>
            <person name="Thomas B.C."/>
            <person name="Singh A."/>
            <person name="Wilkins M.J."/>
            <person name="Karaoz U."/>
            <person name="Brodie E.L."/>
            <person name="Williams K.H."/>
            <person name="Hubbard S.S."/>
            <person name="Banfield J.F."/>
        </authorList>
    </citation>
    <scope>NUCLEOTIDE SEQUENCE [LARGE SCALE GENOMIC DNA]</scope>
</reference>
<name>A0A1G2LS28_9BACT</name>
<feature type="signal peptide" evidence="1">
    <location>
        <begin position="1"/>
        <end position="21"/>
    </location>
</feature>
<sequence length="141" mass="16607">MKKLCSLIIAAVLLVPVLVFAAEPSVDSHPILKETNWTLVSRSTDFRDDIVMEGYENKDRSYLMLVDTYLGEEVIRRYFVRKDSKMVLAIQQVKIQDEWRIITNAYFDFEKIRDESGKLSAIVIIVKDNTREFFRREVKRK</sequence>
<dbReference type="EMBL" id="MHQY01000007">
    <property type="protein sequence ID" value="OHA14426.1"/>
    <property type="molecule type" value="Genomic_DNA"/>
</dbReference>
<organism evidence="2 3">
    <name type="scientific">Candidatus Sungbacteria bacterium RIFCSPLOWO2_12_FULL_41_11</name>
    <dbReference type="NCBI Taxonomy" id="1802286"/>
    <lineage>
        <taxon>Bacteria</taxon>
        <taxon>Candidatus Sungiibacteriota</taxon>
    </lineage>
</organism>
<evidence type="ECO:0000256" key="1">
    <source>
        <dbReference type="SAM" id="SignalP"/>
    </source>
</evidence>
<dbReference type="Proteomes" id="UP000177171">
    <property type="component" value="Unassembled WGS sequence"/>
</dbReference>
<protein>
    <submittedName>
        <fullName evidence="2">Uncharacterized protein</fullName>
    </submittedName>
</protein>
<feature type="chain" id="PRO_5009583595" evidence="1">
    <location>
        <begin position="22"/>
        <end position="141"/>
    </location>
</feature>
<dbReference type="AlphaFoldDB" id="A0A1G2LS28"/>
<keyword evidence="1" id="KW-0732">Signal</keyword>
<evidence type="ECO:0000313" key="3">
    <source>
        <dbReference type="Proteomes" id="UP000177171"/>
    </source>
</evidence>
<evidence type="ECO:0000313" key="2">
    <source>
        <dbReference type="EMBL" id="OHA14426.1"/>
    </source>
</evidence>
<comment type="caution">
    <text evidence="2">The sequence shown here is derived from an EMBL/GenBank/DDBJ whole genome shotgun (WGS) entry which is preliminary data.</text>
</comment>
<proteinExistence type="predicted"/>